<gene>
    <name evidence="3" type="ORF">MNBD_ACTINO02-1433</name>
</gene>
<dbReference type="PROSITE" id="PS01162">
    <property type="entry name" value="QOR_ZETA_CRYSTAL"/>
    <property type="match status" value="1"/>
</dbReference>
<accession>A0A3B0SUA3</accession>
<dbReference type="GO" id="GO:0016491">
    <property type="term" value="F:oxidoreductase activity"/>
    <property type="evidence" value="ECO:0007669"/>
    <property type="project" value="UniProtKB-KW"/>
</dbReference>
<feature type="domain" description="Enoyl reductase (ER)" evidence="2">
    <location>
        <begin position="40"/>
        <end position="349"/>
    </location>
</feature>
<organism evidence="3">
    <name type="scientific">hydrothermal vent metagenome</name>
    <dbReference type="NCBI Taxonomy" id="652676"/>
    <lineage>
        <taxon>unclassified sequences</taxon>
        <taxon>metagenomes</taxon>
        <taxon>ecological metagenomes</taxon>
    </lineage>
</organism>
<evidence type="ECO:0000256" key="1">
    <source>
        <dbReference type="SAM" id="MobiDB-lite"/>
    </source>
</evidence>
<protein>
    <submittedName>
        <fullName evidence="3">Bifunctional protein: zinc-containing alcohol dehydrogenase quinone oxidoreductase ( NADPH:quinone reductase) Similar to arginate lyase</fullName>
        <ecNumber evidence="3">1.1.1.-</ecNumber>
    </submittedName>
</protein>
<dbReference type="InterPro" id="IPR050700">
    <property type="entry name" value="YIM1/Zinc_Alcohol_DH_Fams"/>
</dbReference>
<feature type="compositionally biased region" description="Low complexity" evidence="1">
    <location>
        <begin position="1"/>
        <end position="14"/>
    </location>
</feature>
<dbReference type="Pfam" id="PF08240">
    <property type="entry name" value="ADH_N"/>
    <property type="match status" value="1"/>
</dbReference>
<dbReference type="InterPro" id="IPR011032">
    <property type="entry name" value="GroES-like_sf"/>
</dbReference>
<keyword evidence="3" id="KW-0456">Lyase</keyword>
<evidence type="ECO:0000259" key="2">
    <source>
        <dbReference type="SMART" id="SM00829"/>
    </source>
</evidence>
<dbReference type="InterPro" id="IPR020843">
    <property type="entry name" value="ER"/>
</dbReference>
<evidence type="ECO:0000313" key="3">
    <source>
        <dbReference type="EMBL" id="VAW09098.1"/>
    </source>
</evidence>
<dbReference type="CDD" id="cd08267">
    <property type="entry name" value="MDR1"/>
    <property type="match status" value="1"/>
</dbReference>
<dbReference type="PANTHER" id="PTHR11695">
    <property type="entry name" value="ALCOHOL DEHYDROGENASE RELATED"/>
    <property type="match status" value="1"/>
</dbReference>
<dbReference type="PANTHER" id="PTHR11695:SF648">
    <property type="entry name" value="ZINC-BINDING OXIDOREDUCTASE"/>
    <property type="match status" value="1"/>
</dbReference>
<dbReference type="GO" id="GO:0016829">
    <property type="term" value="F:lyase activity"/>
    <property type="evidence" value="ECO:0007669"/>
    <property type="project" value="UniProtKB-KW"/>
</dbReference>
<dbReference type="SMART" id="SM00829">
    <property type="entry name" value="PKS_ER"/>
    <property type="match status" value="1"/>
</dbReference>
<dbReference type="SUPFAM" id="SSF51735">
    <property type="entry name" value="NAD(P)-binding Rossmann-fold domains"/>
    <property type="match status" value="1"/>
</dbReference>
<dbReference type="InterPro" id="IPR036291">
    <property type="entry name" value="NAD(P)-bd_dom_sf"/>
</dbReference>
<reference evidence="3" key="1">
    <citation type="submission" date="2018-06" db="EMBL/GenBank/DDBJ databases">
        <authorList>
            <person name="Zhirakovskaya E."/>
        </authorList>
    </citation>
    <scope>NUCLEOTIDE SEQUENCE</scope>
</reference>
<dbReference type="AlphaFoldDB" id="A0A3B0SUA3"/>
<dbReference type="EC" id="1.1.1.-" evidence="3"/>
<proteinExistence type="predicted"/>
<dbReference type="Gene3D" id="3.40.50.720">
    <property type="entry name" value="NAD(P)-binding Rossmann-like Domain"/>
    <property type="match status" value="1"/>
</dbReference>
<keyword evidence="3" id="KW-0560">Oxidoreductase</keyword>
<dbReference type="InterPro" id="IPR002364">
    <property type="entry name" value="Quin_OxRdtase/zeta-crystal_CS"/>
</dbReference>
<dbReference type="SUPFAM" id="SSF50129">
    <property type="entry name" value="GroES-like"/>
    <property type="match status" value="1"/>
</dbReference>
<feature type="region of interest" description="Disordered" evidence="1">
    <location>
        <begin position="1"/>
        <end position="21"/>
    </location>
</feature>
<dbReference type="EMBL" id="UOEK01000520">
    <property type="protein sequence ID" value="VAW09098.1"/>
    <property type="molecule type" value="Genomic_DNA"/>
</dbReference>
<sequence>MHTTTTRKNPSTTTLETNHPMPSVEKATIMQAVVQDSYGAPLDVLTLRDVERPAIGPDDVLVSVRAAGVHIGDWLVGSGLPYIIRLGYGLRKPKTAIPGMEFAGVVEAVGDNVKMFRSGDAVFGWGTKAFAQYVSVSQDSLMRKPANISFQQAAVVPISGFTALQALRDSGRVKRGQKVLIIGASGGVGTYAVQIAKSYGAEVTGVCSTRNIDMVRALGADRVVDYTKEDISDTGERYDVILDTAGNRPISQLRRLLTSTGTLVIVGGTGGKWLMGFGRSIGAAFLSIFVSQSLRPFMSRTTGKDLAVLRELLEAGTVIPVIDRAFSFADTAEALEHVGQRHTQGKTVITV</sequence>
<dbReference type="Gene3D" id="3.90.180.10">
    <property type="entry name" value="Medium-chain alcohol dehydrogenases, catalytic domain"/>
    <property type="match status" value="1"/>
</dbReference>
<dbReference type="GO" id="GO:0008270">
    <property type="term" value="F:zinc ion binding"/>
    <property type="evidence" value="ECO:0007669"/>
    <property type="project" value="InterPro"/>
</dbReference>
<dbReference type="InterPro" id="IPR013154">
    <property type="entry name" value="ADH-like_N"/>
</dbReference>
<name>A0A3B0SUA3_9ZZZZ</name>
<dbReference type="Pfam" id="PF13602">
    <property type="entry name" value="ADH_zinc_N_2"/>
    <property type="match status" value="1"/>
</dbReference>